<dbReference type="NCBIfam" id="TIGR01976">
    <property type="entry name" value="am_tr_V_VC1184"/>
    <property type="match status" value="1"/>
</dbReference>
<feature type="domain" description="Aminotransferase class V" evidence="2">
    <location>
        <begin position="28"/>
        <end position="403"/>
    </location>
</feature>
<dbReference type="Gene3D" id="3.90.1150.10">
    <property type="entry name" value="Aspartate Aminotransferase, domain 1"/>
    <property type="match status" value="1"/>
</dbReference>
<dbReference type="InterPro" id="IPR000192">
    <property type="entry name" value="Aminotrans_V_dom"/>
</dbReference>
<dbReference type="InterPro" id="IPR015421">
    <property type="entry name" value="PyrdxlP-dep_Trfase_major"/>
</dbReference>
<dbReference type="EMBL" id="QPGL01000001">
    <property type="protein sequence ID" value="RCS73125.1"/>
    <property type="molecule type" value="Genomic_DNA"/>
</dbReference>
<dbReference type="PANTHER" id="PTHR43586">
    <property type="entry name" value="CYSTEINE DESULFURASE"/>
    <property type="match status" value="1"/>
</dbReference>
<dbReference type="PANTHER" id="PTHR43586:SF21">
    <property type="entry name" value="PYRIDOXAL PHOSPHATE (PLP)-DEPENDENT ASPARTATE AMINOTRANSFERASE SUPERFAMILY"/>
    <property type="match status" value="1"/>
</dbReference>
<evidence type="ECO:0000313" key="3">
    <source>
        <dbReference type="EMBL" id="RCS73125.1"/>
    </source>
</evidence>
<keyword evidence="1" id="KW-0663">Pyridoxal phosphate</keyword>
<protein>
    <submittedName>
        <fullName evidence="3">Cysteine desulfurase-like protein</fullName>
    </submittedName>
</protein>
<gene>
    <name evidence="3" type="ORF">CIK83_05555</name>
</gene>
<comment type="caution">
    <text evidence="3">The sequence shown here is derived from an EMBL/GenBank/DDBJ whole genome shotgun (WGS) entry which is preliminary data.</text>
</comment>
<proteinExistence type="predicted"/>
<sequence length="412" mass="46086">MFNSVFPISLIRKAFPALNHDWEGNPVIFFDGPGGSQVPDTVLSAMHAYLSQYNSNLGGAFYSSKVTTDLMALARSHISNFIHAEQPDNIVFGANMTSLTFQMSRTIARDWQPDDEVIVTKLDHYANVSSWQQAAQDKGVLIHQINVRSPECDIDYEQLANKINKKTKLIAVTMASNTTGTIVDIKRVVALAKSVGAMVYVDAVHYAPHYLIDVQDLGCDFLVCSAYKFFGPHIGLMYIAPKWLNTLTPYKVEPATNVGPGRFETGTQSFEALAGLIACIEHLGALGSEHQPLRQRLEQSFQQYQDYEHQLSEYFLAQLQRFPQVKLYGHSSSQVARTPTFALKVEGKDSLGIAQKLATCNVCIWSGHFYAKGLIEQLQCEHLGGLLRVGLMHYNTPEEIDAFFDYFRQCLE</sequence>
<dbReference type="Pfam" id="PF00266">
    <property type="entry name" value="Aminotran_5"/>
    <property type="match status" value="1"/>
</dbReference>
<dbReference type="InterPro" id="IPR015424">
    <property type="entry name" value="PyrdxlP-dep_Trfase"/>
</dbReference>
<dbReference type="Gene3D" id="3.40.640.10">
    <property type="entry name" value="Type I PLP-dependent aspartate aminotransferase-like (Major domain)"/>
    <property type="match status" value="1"/>
</dbReference>
<dbReference type="RefSeq" id="WP_086963208.1">
    <property type="nucleotide sequence ID" value="NZ_FUKS01000054.1"/>
</dbReference>
<accession>A0A368LMU0</accession>
<evidence type="ECO:0000259" key="2">
    <source>
        <dbReference type="Pfam" id="PF00266"/>
    </source>
</evidence>
<evidence type="ECO:0000256" key="1">
    <source>
        <dbReference type="ARBA" id="ARBA00022898"/>
    </source>
</evidence>
<dbReference type="AlphaFoldDB" id="A0A368LMU0"/>
<evidence type="ECO:0000313" key="4">
    <source>
        <dbReference type="Proteomes" id="UP000252479"/>
    </source>
</evidence>
<dbReference type="InterPro" id="IPR015422">
    <property type="entry name" value="PyrdxlP-dep_Trfase_small"/>
</dbReference>
<dbReference type="SUPFAM" id="SSF53383">
    <property type="entry name" value="PLP-dependent transferases"/>
    <property type="match status" value="1"/>
</dbReference>
<dbReference type="GeneID" id="303188375"/>
<name>A0A368LMU0_9VIBR</name>
<dbReference type="InterPro" id="IPR011340">
    <property type="entry name" value="Cys_dSase-rel"/>
</dbReference>
<dbReference type="Proteomes" id="UP000252479">
    <property type="component" value="Unassembled WGS sequence"/>
</dbReference>
<reference evidence="3 4" key="1">
    <citation type="journal article" date="2017" name="Elife">
        <title>Extensive horizontal gene transfer in cheese-associated bacteria.</title>
        <authorList>
            <person name="Bonham K.S."/>
            <person name="Wolfe B.E."/>
            <person name="Dutton R.J."/>
        </authorList>
    </citation>
    <scope>NUCLEOTIDE SEQUENCE [LARGE SCALE GENOMIC DNA]</scope>
    <source>
        <strain evidence="3 4">JB196</strain>
    </source>
</reference>
<organism evidence="3 4">
    <name type="scientific">Vibrio casei</name>
    <dbReference type="NCBI Taxonomy" id="673372"/>
    <lineage>
        <taxon>Bacteria</taxon>
        <taxon>Pseudomonadati</taxon>
        <taxon>Pseudomonadota</taxon>
        <taxon>Gammaproteobacteria</taxon>
        <taxon>Vibrionales</taxon>
        <taxon>Vibrionaceae</taxon>
        <taxon>Vibrio</taxon>
    </lineage>
</organism>
<keyword evidence="4" id="KW-1185">Reference proteome</keyword>